<feature type="region of interest" description="Disordered" evidence="13">
    <location>
        <begin position="1912"/>
        <end position="1962"/>
    </location>
</feature>
<keyword evidence="10" id="KW-0505">Motor protein</keyword>
<organism evidence="19 20">
    <name type="scientific">Acanthaster planci</name>
    <name type="common">Crown-of-thorns starfish</name>
    <dbReference type="NCBI Taxonomy" id="133434"/>
    <lineage>
        <taxon>Eukaryota</taxon>
        <taxon>Metazoa</taxon>
        <taxon>Echinodermata</taxon>
        <taxon>Eleutherozoa</taxon>
        <taxon>Asterozoa</taxon>
        <taxon>Asteroidea</taxon>
        <taxon>Valvatacea</taxon>
        <taxon>Valvatida</taxon>
        <taxon>Acanthasteridae</taxon>
        <taxon>Acanthaster</taxon>
    </lineage>
</organism>
<feature type="compositionally biased region" description="Basic residues" evidence="13">
    <location>
        <begin position="3010"/>
        <end position="3019"/>
    </location>
</feature>
<dbReference type="KEGG" id="aplc:110973429"/>
<dbReference type="OrthoDB" id="5986589at2759"/>
<feature type="region of interest" description="Disordered" evidence="13">
    <location>
        <begin position="3009"/>
        <end position="3034"/>
    </location>
</feature>
<keyword evidence="11" id="KW-0206">Cytoskeleton</keyword>
<feature type="domain" description="Dynein heavy chain AAA 5 extension" evidence="18">
    <location>
        <begin position="2669"/>
        <end position="2737"/>
    </location>
</feature>
<dbReference type="Proteomes" id="UP000694845">
    <property type="component" value="Unplaced"/>
</dbReference>
<evidence type="ECO:0000256" key="4">
    <source>
        <dbReference type="ARBA" id="ARBA00022701"/>
    </source>
</evidence>
<dbReference type="RefSeq" id="XP_022079964.1">
    <property type="nucleotide sequence ID" value="XM_022224272.1"/>
</dbReference>
<feature type="region of interest" description="Disordered" evidence="13">
    <location>
        <begin position="3158"/>
        <end position="3281"/>
    </location>
</feature>
<evidence type="ECO:0000256" key="3">
    <source>
        <dbReference type="ARBA" id="ARBA00022490"/>
    </source>
</evidence>
<feature type="compositionally biased region" description="Polar residues" evidence="13">
    <location>
        <begin position="29"/>
        <end position="39"/>
    </location>
</feature>
<feature type="compositionally biased region" description="Polar residues" evidence="13">
    <location>
        <begin position="3190"/>
        <end position="3210"/>
    </location>
</feature>
<dbReference type="InterPro" id="IPR026983">
    <property type="entry name" value="DHC"/>
</dbReference>
<proteinExistence type="inferred from homology"/>
<feature type="domain" description="Dynein heavy chain hydrolytic ATP-binding dynein motor region" evidence="15">
    <location>
        <begin position="2042"/>
        <end position="2146"/>
    </location>
</feature>
<dbReference type="PANTHER" id="PTHR45703:SF36">
    <property type="entry name" value="DYNEIN HEAVY CHAIN, CYTOPLASMIC"/>
    <property type="match status" value="1"/>
</dbReference>
<protein>
    <submittedName>
        <fullName evidence="20">Dynein heavy chain domain-containing protein 1-like</fullName>
    </submittedName>
</protein>
<evidence type="ECO:0000256" key="8">
    <source>
        <dbReference type="ARBA" id="ARBA00023017"/>
    </source>
</evidence>
<dbReference type="GO" id="GO:0030286">
    <property type="term" value="C:dynein complex"/>
    <property type="evidence" value="ECO:0007669"/>
    <property type="project" value="UniProtKB-KW"/>
</dbReference>
<evidence type="ECO:0000259" key="18">
    <source>
        <dbReference type="Pfam" id="PF17852"/>
    </source>
</evidence>
<dbReference type="Pfam" id="PF12780">
    <property type="entry name" value="AAA_8"/>
    <property type="match status" value="1"/>
</dbReference>
<keyword evidence="4" id="KW-0493">Microtubule</keyword>
<dbReference type="InterPro" id="IPR043157">
    <property type="entry name" value="Dynein_AAA1S"/>
</dbReference>
<evidence type="ECO:0000256" key="13">
    <source>
        <dbReference type="SAM" id="MobiDB-lite"/>
    </source>
</evidence>
<feature type="region of interest" description="Disordered" evidence="13">
    <location>
        <begin position="1"/>
        <end position="39"/>
    </location>
</feature>
<sequence length="4048" mass="453973">MSSTNEISSSPVSPNQHGAALVSDPPTPLNTKASSMTDSDSLADIQQDVTQWAADTRGRLDRGLRRETESVVMEKDVLELMRQLREVFIVTLQNNSPAYWRLLQDVLDVIIPYTQLIGDRPEISHYVDRIYYQALQRAKKQQTGPNIIDSLSRVFPKRSELLAVSGGDDRNFRTPTPPKMSLPSSDDNHYDPMLLPNGKHPYTLERPGEEAGFQPRGLYFSDIREALPAVVQETTKREAVWSEGLGLTAAALNLDLQEKVSSGSVLAQTSTAQETTPSWTVDSTLFKEDYAISEEEESLPPPPPLTGKEAVELFGKGRHLGQAKFVYLNKAPNRHFRPYDLVAVPKHKADPNEHWIVSCFGIMHKVKGQTAESMSLYDWHREAVLWSTLTKMPFFKYFLIRKAFHRWLSNKKFLEYSKIRHHVQQSLLLAVPVFGAALLQVSKLLQELSTVKLLPLEQDHCFTLAEFEHAAKMKQRAGEGILDKFFNYCKLIMERTCQDSFDKLHFCEAQAKKDKALFSKESLYVQRQKKEQREQNLKRAQEETRHLGNFVQLVDQILLCHLLALARTNICHFVNTTMANGSDAKREALFAAKLVFTEESTLSLYPSKETFTDSLTSLLNQIPMLISSKSHPMETVTSGWIGGEKETGQAATSPRTKTGHDRPLQAESIPDNRSTVTQKSTNTARKSVVTFKSGTKTDVAQTVSTSEVDLPQMDDEEFSHGSDSHDGESDYGSMDETDCTPRQTQEGDETISAPIWSEREERTKSTDQLGVATPDLVMKASLQDDLQVKGRGMMGQYSPLNQNNLIDTLENDVEVTAAMTNYQSLMDSAIHDIKAFCNEQTWLMEIHQFTLSWKPESVQAWKRAQAYAVETKLGQIRDWSEKVRNVDRTFRTSNGLFLVDCSAIQEDLVPALTAAFRDLLNFVASEAKKFSMAFISEVKMVVEGMKNKDTDIAVFANYAQQYSTYKVKMPDLQKEVEYIKSLFEVIRLSYRSLTTDEEKCEEKVWQSWEAFLLQLQDAAEFVNTQTPIQMSYLEDTYEKLNSEAVRISSTATSGDYLDPSKNPTHLLPPLKALIEEFNKVQTGMVQCSHYREKIMGQKFETSQLGVMLARMKVRLTLWSYVEVSTYNIKDWKQQLFRKMNVSKALDKVTEWQQAAGQLKQQLPPGDQVLAHWYRLLSDFKQDLPLLKKLSSNALKPRHWKALFVSLGQVYEPSHFYTVQELLSFNLSEHSLQINTICNGAAGEFALEQSLIKLRRLWEDKEFKLAKHIPVIKAKKVVDGKHKKGNKGLSKDIPVRQSVAAAMPAITNIPDMFILIGEAELKYMLEDNLVTLQCMLVSPHLADLRTEAEVWCSTLRRVQEILDLWTACQTKWLYLSRVFGDENLRQECQNLANLFEGVDMKYQEIMKAVVADPKVLSILEKLKSQKGHRELQGDTLRELLSSLIVKQEEILKGLTSLLDHARAASPRLFFLSDEELIDMLSMTRDKRRWVPLVRQLFPGVQNLDFALPVASKEETDMMQTSFDLQLHAHRLQVVAIEGALGEDVALATPLSPKLEPAQWVAGLETTMKNTLGAQLLACLETRLRGDRTAPDKILAELCLLEREAPSADCEEAVLKSAVKRSFSHWLLRFPIQCVLVTEAILWSQDVRRVLKEGTREKLKILRERYQSRLDQYVAILRDNCSRYLSSETRTRLHMLLGSLVSEGLHQRDIMQTLMSLPEPSLNSFDWQKTLHYVMESRPILQVQNETADDMEEQIYEPDTLPTSQPQPFKSITGRIFGPCTVHQLGASFAYDYEYLGQDAPLVSTPLSDRCQLAMTTALRSFQCGMVIGPEQTGKTETVRDLAKVMGRHLVTVNCAEDTNMNALTRLLSGMVLAGSWVMYTNLNHMTEGLMSVFGQKLDHLCQAIRILRSSTDNQYGSRGFSRLPRQRRKSLGTLHSSCPEEQPETPRRRASHHHKKDSRARSFHISQDTVNKPIPHHIPNLPQRRHSIGMPSGISSKDYYTEQCQPIPLFPEFHNQATSSNQADPLDIPSLSSQWTYKSSILGHVKFDGALMAVSSNFGCFATLNTTSSVTSKMPDTLRSLMRPVAMIKPDLRLILESALYCRGFLTADTLASKLSTFSDLLHTQFPERSECVFGLRAMQAAINIALGKLYSKRQVYQLSGRSTRNSSILNQDPATDSDSLDPPDVIGLEQDEEHREEVALVYAIQHLLLPRLHSPDHTRIVRNLLRSVFPWGGMGRPSTGSQEHDPVLVDAVQCQFVADRLQATPQHVSKVLELYDSLKQRSGVILIGPSGSGKTVCRETLERVLNMLHSSPAAKDEGGNGTSKKVSIVSFSSDTSEPRRSSALDKIRRTANVLAKVNRSWMEVASQGLEKTVYPAVDASVIFPDALSVEELLGKYDLSAHSWRDGILTRLLRDTSTSASAAEALVSAQTEKKNKALLNPPSVIQRWLVLDGALNPDWTESIGSLLKEDFRKMNLAHGQQIPMPASCSVLFETTDLSSASPALISRCGIIYCGNDVVRWKSLAESWLGSAKSHWEVTNTGGTNVCRLFEPWLWYNTHGKINKQRLQMLTTLIDETLGPTINFLSRRCQPALSADLPVSAVAKQRIVSGIHEVSSFLRILSALCDKFLLQEEEGSDSSSPISDGRPTPSPTLNQSATAMGHTRDVSGQPNPTTLLLSMFAFSYIWGFGGHLHHRYAGAFDQFAREILSRASFDIHLPVEGSVYDYCIDPHHGVLVPWGDRTQEKAKTLPSGYTIIPEVERYFNIIDLLVSSNFPVLLTGPPGVGKTALMQNLVHPKHYFLKTNLSPGFSCQSFEDAIISKLRPRSIAMAAVATGGRQQKSSSSHLFFLDDLNCARMDNKTGCLPCNDVLRQLMIHRGVYDRQRLFFQALEDANFLAACSPPGTRGTGSGTACHPLSPRLARLFCVLSFFPLGSGAMDALHRPNLQGWLEEFPAYSLAHHPEMAQALLVATQDLHSAIKSRLVPTPVNPHYTFSLHDVNRVVQGLYLMSPHTRGRPRHGNRRGGGARPQAAAGRGRRVIAKATNGQAVNAAPPMMRTVVRLWCHEATRTYYDRVVSKEDESWFSKLLEQIVERRFCTGEEKPRTLTPVNNAESFQYLDSPGSSSPLFLSPSPGCGSLPPTPCSFASSLASDDVDVLGLTPVPSRDITGLSSAARGTASLTEEGDVDSERDITSATPSLQSSAGSTLTEQSISEEVDKPPTGTGEINDAPANEESRPKPSTPPVITTHQPTPPPKSSQPKVLTPAIKDGQSKRREGDAARLGTKGRSRGVTFQIGPVTDSLVERYRGPLLTMDQIQKPGENLCDIVFAKYIISGQRDTERGYVEYTESQLFEGLQRILMQYNSTATQRMELVFFKEAMRHVAKLTRVFATQGANALLIGLTYGMARSPLTRVAAFAARCKFFDGTMSQAAGDNPAILRDKIKKASQVAGLMGKPAVLSVRGSYGEKCLQDVCAVMLEGTCPDLYTKEELDNITSQMLPGAKVTGHRNQRLEMALERFYRKVIANLHVVVCIDCEDSSLSSLHKWFSRFPALLNTCCCVDIYRPWSHEALVNVAEQWLRVPTMDTYTRKTYRVPWSTLNSSAQVTAISHAMAYIHRSAMQAVTQLHSKPFKFFSPLTYIEFIDLFKNLSSKIAKEEKATVLKYERALDALNEAFESMDGFNQELERLKPLHQQAEEMAELRLQEVEECKAVYAEAKGMCNQDEEDITAMQEPLQDMKKQTQDELDKVNPVYEAAWHALKSLNSSDLDEIRTYREPPQAVVKVVSALCLMFREPYDWLSGKALINRNNFFQDLEFYDKTSIPDDIYHKLNILFIQDPAFKPEIVQCSSKAAASLCLWVHAVYAYASIHRNMRPRIQQVEEAEAKLHEAQGHLGEKRVKAQDVKGQLEEKVKQYKEAMRLVRSLDKGIKSIETKIARANSLMTSMATQHATWKGQLDHAHSNIKTAPGDALLAAACVCYQGPLDQASREKLMKDWLERCRSGKFLDQARGSSGSLISGTEELPTTKVRVKLPDDSPETKRDMSVENVRNFDTLF</sequence>
<dbReference type="Pfam" id="PF08393">
    <property type="entry name" value="DHC_N2"/>
    <property type="match status" value="1"/>
</dbReference>
<dbReference type="Gene3D" id="1.20.140.100">
    <property type="entry name" value="Dynein heavy chain, N-terminal domain 2"/>
    <property type="match status" value="1"/>
</dbReference>
<dbReference type="Gene3D" id="3.40.50.300">
    <property type="entry name" value="P-loop containing nucleotide triphosphate hydrolases"/>
    <property type="match status" value="5"/>
</dbReference>
<feature type="compositionally biased region" description="Basic residues" evidence="13">
    <location>
        <begin position="1947"/>
        <end position="1961"/>
    </location>
</feature>
<dbReference type="InterPro" id="IPR042228">
    <property type="entry name" value="Dynein_linker_3"/>
</dbReference>
<feature type="compositionally biased region" description="Polar residues" evidence="13">
    <location>
        <begin position="1"/>
        <end position="16"/>
    </location>
</feature>
<feature type="coiled-coil region" evidence="12">
    <location>
        <begin position="3873"/>
        <end position="3918"/>
    </location>
</feature>
<dbReference type="SUPFAM" id="SSF52540">
    <property type="entry name" value="P-loop containing nucleoside triphosphate hydrolases"/>
    <property type="match status" value="3"/>
</dbReference>
<feature type="region of interest" description="Disordered" evidence="13">
    <location>
        <begin position="640"/>
        <end position="683"/>
    </location>
</feature>
<dbReference type="InterPro" id="IPR041466">
    <property type="entry name" value="Dynein_AAA5_ext"/>
</dbReference>
<evidence type="ECO:0000256" key="9">
    <source>
        <dbReference type="ARBA" id="ARBA00023054"/>
    </source>
</evidence>
<dbReference type="FunFam" id="1.10.287.2620:FF:000001">
    <property type="entry name" value="Cytoplasmic dynein heavy chain 1"/>
    <property type="match status" value="1"/>
</dbReference>
<evidence type="ECO:0000256" key="6">
    <source>
        <dbReference type="ARBA" id="ARBA00022741"/>
    </source>
</evidence>
<dbReference type="Gene3D" id="1.20.920.30">
    <property type="match status" value="1"/>
</dbReference>
<dbReference type="Pfam" id="PF12775">
    <property type="entry name" value="AAA_7"/>
    <property type="match status" value="1"/>
</dbReference>
<feature type="domain" description="Dynein heavy chain AAA module D4" evidence="17">
    <location>
        <begin position="3366"/>
        <end position="3644"/>
    </location>
</feature>
<feature type="compositionally biased region" description="Basic and acidic residues" evidence="13">
    <location>
        <begin position="718"/>
        <end position="728"/>
    </location>
</feature>
<dbReference type="GO" id="GO:0051959">
    <property type="term" value="F:dynein light intermediate chain binding"/>
    <property type="evidence" value="ECO:0007669"/>
    <property type="project" value="InterPro"/>
</dbReference>
<dbReference type="Gene3D" id="1.20.920.20">
    <property type="match status" value="1"/>
</dbReference>
<feature type="domain" description="Dynein heavy chain coiled coil stalk" evidence="16">
    <location>
        <begin position="3689"/>
        <end position="3987"/>
    </location>
</feature>
<dbReference type="CDD" id="cd00009">
    <property type="entry name" value="AAA"/>
    <property type="match status" value="1"/>
</dbReference>
<dbReference type="InterPro" id="IPR042222">
    <property type="entry name" value="Dynein_2_N"/>
</dbReference>
<feature type="domain" description="Dynein heavy chain linker" evidence="14">
    <location>
        <begin position="1110"/>
        <end position="1574"/>
    </location>
</feature>
<dbReference type="Gene3D" id="1.10.8.710">
    <property type="match status" value="1"/>
</dbReference>
<dbReference type="FunFam" id="1.20.140.100:FF:000008">
    <property type="entry name" value="Dynein heavy chain domain 1"/>
    <property type="match status" value="1"/>
</dbReference>
<dbReference type="GeneID" id="110973429"/>
<evidence type="ECO:0000256" key="11">
    <source>
        <dbReference type="ARBA" id="ARBA00023212"/>
    </source>
</evidence>
<feature type="compositionally biased region" description="Polar residues" evidence="13">
    <location>
        <begin position="671"/>
        <end position="683"/>
    </location>
</feature>
<dbReference type="Gene3D" id="1.10.287.2620">
    <property type="match status" value="1"/>
</dbReference>
<dbReference type="GO" id="GO:0005524">
    <property type="term" value="F:ATP binding"/>
    <property type="evidence" value="ECO:0007669"/>
    <property type="project" value="UniProtKB-KW"/>
</dbReference>
<dbReference type="GO" id="GO:0045505">
    <property type="term" value="F:dynein intermediate chain binding"/>
    <property type="evidence" value="ECO:0007669"/>
    <property type="project" value="InterPro"/>
</dbReference>
<evidence type="ECO:0000313" key="20">
    <source>
        <dbReference type="RefSeq" id="XP_022079964.1"/>
    </source>
</evidence>
<evidence type="ECO:0000256" key="2">
    <source>
        <dbReference type="ARBA" id="ARBA00008887"/>
    </source>
</evidence>
<keyword evidence="8" id="KW-0243">Dynein</keyword>
<keyword evidence="6" id="KW-0547">Nucleotide-binding</keyword>
<keyword evidence="3" id="KW-0963">Cytoplasm</keyword>
<reference evidence="20" key="1">
    <citation type="submission" date="2025-08" db="UniProtKB">
        <authorList>
            <consortium name="RefSeq"/>
        </authorList>
    </citation>
    <scope>IDENTIFICATION</scope>
</reference>
<name>A0A8B7XGQ6_ACAPL</name>
<keyword evidence="7" id="KW-0067">ATP-binding</keyword>
<dbReference type="PANTHER" id="PTHR45703">
    <property type="entry name" value="DYNEIN HEAVY CHAIN"/>
    <property type="match status" value="1"/>
</dbReference>
<evidence type="ECO:0000256" key="10">
    <source>
        <dbReference type="ARBA" id="ARBA00023175"/>
    </source>
</evidence>
<feature type="domain" description="Dynein heavy chain hydrolytic ATP-binding dynein motor region" evidence="15">
    <location>
        <begin position="2191"/>
        <end position="2295"/>
    </location>
</feature>
<keyword evidence="19" id="KW-1185">Reference proteome</keyword>
<keyword evidence="5" id="KW-0677">Repeat</keyword>
<evidence type="ECO:0000256" key="12">
    <source>
        <dbReference type="SAM" id="Coils"/>
    </source>
</evidence>
<evidence type="ECO:0000259" key="15">
    <source>
        <dbReference type="Pfam" id="PF12774"/>
    </source>
</evidence>
<evidence type="ECO:0000259" key="14">
    <source>
        <dbReference type="Pfam" id="PF08393"/>
    </source>
</evidence>
<dbReference type="Pfam" id="PF17852">
    <property type="entry name" value="Dynein_AAA_lid"/>
    <property type="match status" value="1"/>
</dbReference>
<dbReference type="Pfam" id="PF12777">
    <property type="entry name" value="MT"/>
    <property type="match status" value="1"/>
</dbReference>
<dbReference type="GO" id="GO:0007018">
    <property type="term" value="P:microtubule-based movement"/>
    <property type="evidence" value="ECO:0007669"/>
    <property type="project" value="InterPro"/>
</dbReference>
<feature type="region of interest" description="Disordered" evidence="13">
    <location>
        <begin position="166"/>
        <end position="187"/>
    </location>
</feature>
<dbReference type="Gene3D" id="3.20.180.20">
    <property type="entry name" value="Dynein heavy chain, N-terminal domain 2"/>
    <property type="match status" value="1"/>
</dbReference>
<dbReference type="InterPro" id="IPR013602">
    <property type="entry name" value="Dynein_heavy_linker"/>
</dbReference>
<dbReference type="Gene3D" id="1.20.58.1120">
    <property type="match status" value="1"/>
</dbReference>
<keyword evidence="9 12" id="KW-0175">Coiled coil</keyword>
<comment type="similarity">
    <text evidence="2">Belongs to the dynein heavy chain family.</text>
</comment>
<dbReference type="GO" id="GO:0005874">
    <property type="term" value="C:microtubule"/>
    <property type="evidence" value="ECO:0007669"/>
    <property type="project" value="UniProtKB-KW"/>
</dbReference>
<evidence type="ECO:0000259" key="16">
    <source>
        <dbReference type="Pfam" id="PF12777"/>
    </source>
</evidence>
<evidence type="ECO:0000313" key="19">
    <source>
        <dbReference type="Proteomes" id="UP000694845"/>
    </source>
</evidence>
<gene>
    <name evidence="20" type="primary">LOC110973429</name>
</gene>
<evidence type="ECO:0000259" key="17">
    <source>
        <dbReference type="Pfam" id="PF12780"/>
    </source>
</evidence>
<feature type="region of interest" description="Disordered" evidence="13">
    <location>
        <begin position="700"/>
        <end position="767"/>
    </location>
</feature>
<dbReference type="Pfam" id="PF12774">
    <property type="entry name" value="AAA_6"/>
    <property type="match status" value="3"/>
</dbReference>
<evidence type="ECO:0000256" key="5">
    <source>
        <dbReference type="ARBA" id="ARBA00022737"/>
    </source>
</evidence>
<evidence type="ECO:0000256" key="7">
    <source>
        <dbReference type="ARBA" id="ARBA00022840"/>
    </source>
</evidence>
<dbReference type="OMA" id="SRNIVMH"/>
<feature type="region of interest" description="Disordered" evidence="13">
    <location>
        <begin position="2633"/>
        <end position="2666"/>
    </location>
</feature>
<dbReference type="InterPro" id="IPR024743">
    <property type="entry name" value="Dynein_HC_stalk"/>
</dbReference>
<comment type="subcellular location">
    <subcellularLocation>
        <location evidence="1">Cytoplasm</location>
        <location evidence="1">Cytoskeleton</location>
    </subcellularLocation>
</comment>
<dbReference type="InterPro" id="IPR024317">
    <property type="entry name" value="Dynein_heavy_chain_D4_dom"/>
</dbReference>
<evidence type="ECO:0000256" key="1">
    <source>
        <dbReference type="ARBA" id="ARBA00004245"/>
    </source>
</evidence>
<dbReference type="InterPro" id="IPR035699">
    <property type="entry name" value="AAA_6"/>
</dbReference>
<dbReference type="InterPro" id="IPR027417">
    <property type="entry name" value="P-loop_NTPase"/>
</dbReference>
<feature type="compositionally biased region" description="Basic and acidic residues" evidence="13">
    <location>
        <begin position="3266"/>
        <end position="3275"/>
    </location>
</feature>
<accession>A0A8B7XGQ6</accession>
<feature type="domain" description="Dynein heavy chain hydrolytic ATP-binding dynein motor region" evidence="15">
    <location>
        <begin position="1789"/>
        <end position="1904"/>
    </location>
</feature>